<evidence type="ECO:0000313" key="3">
    <source>
        <dbReference type="Proteomes" id="UP001262410"/>
    </source>
</evidence>
<dbReference type="Proteomes" id="UP001262410">
    <property type="component" value="Unassembled WGS sequence"/>
</dbReference>
<comment type="caution">
    <text evidence="2">The sequence shown here is derived from an EMBL/GenBank/DDBJ whole genome shotgun (WGS) entry which is preliminary data.</text>
</comment>
<keyword evidence="3" id="KW-1185">Reference proteome</keyword>
<feature type="signal peptide" evidence="1">
    <location>
        <begin position="1"/>
        <end position="26"/>
    </location>
</feature>
<name>A0ABU1JSG4_9PROT</name>
<gene>
    <name evidence="2" type="ORF">E9232_003035</name>
</gene>
<organism evidence="2 3">
    <name type="scientific">Inquilinus ginsengisoli</name>
    <dbReference type="NCBI Taxonomy" id="363840"/>
    <lineage>
        <taxon>Bacteria</taxon>
        <taxon>Pseudomonadati</taxon>
        <taxon>Pseudomonadota</taxon>
        <taxon>Alphaproteobacteria</taxon>
        <taxon>Rhodospirillales</taxon>
        <taxon>Rhodospirillaceae</taxon>
        <taxon>Inquilinus</taxon>
    </lineage>
</organism>
<proteinExistence type="predicted"/>
<evidence type="ECO:0000313" key="2">
    <source>
        <dbReference type="EMBL" id="MDR6290509.1"/>
    </source>
</evidence>
<feature type="chain" id="PRO_5047062077" evidence="1">
    <location>
        <begin position="27"/>
        <end position="169"/>
    </location>
</feature>
<evidence type="ECO:0000256" key="1">
    <source>
        <dbReference type="SAM" id="SignalP"/>
    </source>
</evidence>
<keyword evidence="1" id="KW-0732">Signal</keyword>
<protein>
    <submittedName>
        <fullName evidence="2">Uncharacterized protein</fullName>
    </submittedName>
</protein>
<accession>A0ABU1JSG4</accession>
<dbReference type="EMBL" id="JAVDPW010000005">
    <property type="protein sequence ID" value="MDR6290509.1"/>
    <property type="molecule type" value="Genomic_DNA"/>
</dbReference>
<sequence length="169" mass="18091">MFHRRRAAGVFAAALAVLLLAGPSGAAEPWSFYANPRFCYAVDIPPGFAVETESDNGDGATLADAASGARLAVWGSNIVEGDFKSEAAGRADSYIKDGWQLSLRRIGDARASLSGSRKDRVLYVRGIDLGDGQAAYFELDYPRAGLKAFDPVVERMVRSLAKAQECSAR</sequence>
<reference evidence="2 3" key="1">
    <citation type="submission" date="2023-07" db="EMBL/GenBank/DDBJ databases">
        <title>Sorghum-associated microbial communities from plants grown in Nebraska, USA.</title>
        <authorList>
            <person name="Schachtman D."/>
        </authorList>
    </citation>
    <scope>NUCLEOTIDE SEQUENCE [LARGE SCALE GENOMIC DNA]</scope>
    <source>
        <strain evidence="2 3">584</strain>
    </source>
</reference>
<dbReference type="RefSeq" id="WP_309794975.1">
    <property type="nucleotide sequence ID" value="NZ_JAVDPW010000005.1"/>
</dbReference>